<feature type="domain" description="Microcin J25-processing protein McjB C-terminal" evidence="1">
    <location>
        <begin position="37"/>
        <end position="137"/>
    </location>
</feature>
<dbReference type="InterPro" id="IPR053521">
    <property type="entry name" value="McjB-like"/>
</dbReference>
<accession>A0A558C4X8</accession>
<evidence type="ECO:0000259" key="1">
    <source>
        <dbReference type="Pfam" id="PF13471"/>
    </source>
</evidence>
<dbReference type="AlphaFoldDB" id="A0A558C4X8"/>
<evidence type="ECO:0000313" key="2">
    <source>
        <dbReference type="EMBL" id="TVT43829.1"/>
    </source>
</evidence>
<sequence length="150" mass="16368">MSMPMATGNARERPMLIAELAGAAAGLVAWLVLRALRFDRITAIVRWLINARPRHASPSEIARTLRGIDAGARLVPVRVACLERSLAGVLLLAARRRGVTWQMGIRTPPLASHAWLSDPDGEPIGEASSTMQYRTILKISPRQQTGEARV</sequence>
<dbReference type="Pfam" id="PF13471">
    <property type="entry name" value="Transglut_core3"/>
    <property type="match status" value="1"/>
</dbReference>
<dbReference type="InterPro" id="IPR032708">
    <property type="entry name" value="McjB_C"/>
</dbReference>
<dbReference type="Proteomes" id="UP000320011">
    <property type="component" value="Unassembled WGS sequence"/>
</dbReference>
<name>A0A558C4X8_9PSEU</name>
<dbReference type="NCBIfam" id="NF033537">
    <property type="entry name" value="lasso_biosyn_B2"/>
    <property type="match status" value="1"/>
</dbReference>
<dbReference type="RefSeq" id="WP_144590632.1">
    <property type="nucleotide sequence ID" value="NZ_VJWX01000241.1"/>
</dbReference>
<gene>
    <name evidence="2" type="ORF">FNH05_22160</name>
</gene>
<protein>
    <submittedName>
        <fullName evidence="2">Lasso peptide biosynthesis B2 protein</fullName>
    </submittedName>
</protein>
<proteinExistence type="predicted"/>
<reference evidence="2 3" key="2">
    <citation type="submission" date="2019-08" db="EMBL/GenBank/DDBJ databases">
        <title>Amycolatopsis acidicola sp. nov., isolated from peat swamp forest soil.</title>
        <authorList>
            <person name="Srisuk N."/>
        </authorList>
    </citation>
    <scope>NUCLEOTIDE SEQUENCE [LARGE SCALE GENOMIC DNA]</scope>
    <source>
        <strain evidence="2 3">TBRC 6029</strain>
    </source>
</reference>
<organism evidence="2 3">
    <name type="scientific">Amycolatopsis rhizosphaerae</name>
    <dbReference type="NCBI Taxonomy" id="2053003"/>
    <lineage>
        <taxon>Bacteria</taxon>
        <taxon>Bacillati</taxon>
        <taxon>Actinomycetota</taxon>
        <taxon>Actinomycetes</taxon>
        <taxon>Pseudonocardiales</taxon>
        <taxon>Pseudonocardiaceae</taxon>
        <taxon>Amycolatopsis</taxon>
    </lineage>
</organism>
<dbReference type="OrthoDB" id="583768at2"/>
<keyword evidence="3" id="KW-1185">Reference proteome</keyword>
<dbReference type="EMBL" id="VJWX01000241">
    <property type="protein sequence ID" value="TVT43829.1"/>
    <property type="molecule type" value="Genomic_DNA"/>
</dbReference>
<reference evidence="2 3" key="1">
    <citation type="submission" date="2019-07" db="EMBL/GenBank/DDBJ databases">
        <authorList>
            <person name="Duangmal K."/>
            <person name="Teo W.F.A."/>
        </authorList>
    </citation>
    <scope>NUCLEOTIDE SEQUENCE [LARGE SCALE GENOMIC DNA]</scope>
    <source>
        <strain evidence="2 3">TBRC 6029</strain>
    </source>
</reference>
<comment type="caution">
    <text evidence="2">The sequence shown here is derived from an EMBL/GenBank/DDBJ whole genome shotgun (WGS) entry which is preliminary data.</text>
</comment>
<evidence type="ECO:0000313" key="3">
    <source>
        <dbReference type="Proteomes" id="UP000320011"/>
    </source>
</evidence>